<protein>
    <submittedName>
        <fullName evidence="6">Globin</fullName>
    </submittedName>
</protein>
<evidence type="ECO:0000256" key="5">
    <source>
        <dbReference type="ARBA" id="ARBA00034496"/>
    </source>
</evidence>
<dbReference type="InterPro" id="IPR001486">
    <property type="entry name" value="Hemoglobin_trunc"/>
</dbReference>
<comment type="caution">
    <text evidence="6">The sequence shown here is derived from an EMBL/GenBank/DDBJ whole genome shotgun (WGS) entry which is preliminary data.</text>
</comment>
<dbReference type="PANTHER" id="PTHR47366">
    <property type="entry name" value="TWO-ON-TWO HEMOGLOBIN-3"/>
    <property type="match status" value="1"/>
</dbReference>
<dbReference type="InterPro" id="IPR044203">
    <property type="entry name" value="GlbO/GLB3-like"/>
</dbReference>
<dbReference type="RefSeq" id="WP_380166793.1">
    <property type="nucleotide sequence ID" value="NZ_JBHTNU010000018.1"/>
</dbReference>
<keyword evidence="3" id="KW-0479">Metal-binding</keyword>
<dbReference type="InterPro" id="IPR012292">
    <property type="entry name" value="Globin/Proto"/>
</dbReference>
<accession>A0ABW4CBL1</accession>
<dbReference type="CDD" id="cd14772">
    <property type="entry name" value="TrHb2_Bs-trHb-like_O"/>
    <property type="match status" value="1"/>
</dbReference>
<evidence type="ECO:0000313" key="7">
    <source>
        <dbReference type="Proteomes" id="UP001597282"/>
    </source>
</evidence>
<dbReference type="Pfam" id="PF01152">
    <property type="entry name" value="Bac_globin"/>
    <property type="match status" value="1"/>
</dbReference>
<dbReference type="SUPFAM" id="SSF46458">
    <property type="entry name" value="Globin-like"/>
    <property type="match status" value="1"/>
</dbReference>
<sequence length="132" mass="15314">MDQAPLTIYERIGGEETIARIVESFYPRVQQDPLLAPIFPKGDEIRPVMEKQRRFLTQFFGGPPLYSQLYGHPRLRARHLPFPISPQRAEAWLRCMAEALDEAEIQGQVREEMWGRLYTTAAHMVNQSDQES</sequence>
<evidence type="ECO:0000256" key="3">
    <source>
        <dbReference type="ARBA" id="ARBA00022723"/>
    </source>
</evidence>
<dbReference type="InterPro" id="IPR009050">
    <property type="entry name" value="Globin-like_sf"/>
</dbReference>
<organism evidence="6 7">
    <name type="scientific">Kroppenstedtia sanguinis</name>
    <dbReference type="NCBI Taxonomy" id="1380684"/>
    <lineage>
        <taxon>Bacteria</taxon>
        <taxon>Bacillati</taxon>
        <taxon>Bacillota</taxon>
        <taxon>Bacilli</taxon>
        <taxon>Bacillales</taxon>
        <taxon>Thermoactinomycetaceae</taxon>
        <taxon>Kroppenstedtia</taxon>
    </lineage>
</organism>
<keyword evidence="7" id="KW-1185">Reference proteome</keyword>
<evidence type="ECO:0000256" key="1">
    <source>
        <dbReference type="ARBA" id="ARBA00022448"/>
    </source>
</evidence>
<evidence type="ECO:0000313" key="6">
    <source>
        <dbReference type="EMBL" id="MFD1428155.1"/>
    </source>
</evidence>
<proteinExistence type="inferred from homology"/>
<name>A0ABW4CBL1_9BACL</name>
<keyword evidence="2" id="KW-0349">Heme</keyword>
<gene>
    <name evidence="6" type="ORF">ACFQ4Y_14700</name>
</gene>
<evidence type="ECO:0000256" key="2">
    <source>
        <dbReference type="ARBA" id="ARBA00022617"/>
    </source>
</evidence>
<dbReference type="PANTHER" id="PTHR47366:SF1">
    <property type="entry name" value="TWO-ON-TWO HEMOGLOBIN-3"/>
    <property type="match status" value="1"/>
</dbReference>
<dbReference type="Proteomes" id="UP001597282">
    <property type="component" value="Unassembled WGS sequence"/>
</dbReference>
<evidence type="ECO:0000256" key="4">
    <source>
        <dbReference type="ARBA" id="ARBA00023004"/>
    </source>
</evidence>
<reference evidence="7" key="1">
    <citation type="journal article" date="2019" name="Int. J. Syst. Evol. Microbiol.">
        <title>The Global Catalogue of Microorganisms (GCM) 10K type strain sequencing project: providing services to taxonomists for standard genome sequencing and annotation.</title>
        <authorList>
            <consortium name="The Broad Institute Genomics Platform"/>
            <consortium name="The Broad Institute Genome Sequencing Center for Infectious Disease"/>
            <person name="Wu L."/>
            <person name="Ma J."/>
        </authorList>
    </citation>
    <scope>NUCLEOTIDE SEQUENCE [LARGE SCALE GENOMIC DNA]</scope>
    <source>
        <strain evidence="7">S1</strain>
    </source>
</reference>
<keyword evidence="1" id="KW-0813">Transport</keyword>
<dbReference type="Gene3D" id="1.10.490.10">
    <property type="entry name" value="Globins"/>
    <property type="match status" value="1"/>
</dbReference>
<keyword evidence="4" id="KW-0408">Iron</keyword>
<dbReference type="EMBL" id="JBHTNU010000018">
    <property type="protein sequence ID" value="MFD1428155.1"/>
    <property type="molecule type" value="Genomic_DNA"/>
</dbReference>
<comment type="similarity">
    <text evidence="5">Belongs to the truncated hemoglobin family. Group II subfamily.</text>
</comment>